<feature type="region of interest" description="Disordered" evidence="2">
    <location>
        <begin position="178"/>
        <end position="201"/>
    </location>
</feature>
<keyword evidence="1" id="KW-0175">Coiled coil</keyword>
<dbReference type="PROSITE" id="PS51257">
    <property type="entry name" value="PROKAR_LIPOPROTEIN"/>
    <property type="match status" value="1"/>
</dbReference>
<evidence type="ECO:0000313" key="4">
    <source>
        <dbReference type="Proteomes" id="UP000217648"/>
    </source>
</evidence>
<dbReference type="EMBL" id="NXHG01000005">
    <property type="protein sequence ID" value="PCM61650.1"/>
    <property type="molecule type" value="Genomic_DNA"/>
</dbReference>
<feature type="compositionally biased region" description="Basic and acidic residues" evidence="2">
    <location>
        <begin position="178"/>
        <end position="189"/>
    </location>
</feature>
<evidence type="ECO:0000256" key="1">
    <source>
        <dbReference type="SAM" id="Coils"/>
    </source>
</evidence>
<dbReference type="AlphaFoldDB" id="A0A2A5MLB7"/>
<name>A0A2A5MLB7_9ENTR</name>
<organism evidence="3 4">
    <name type="scientific">Klebsiella quasipneumoniae</name>
    <dbReference type="NCBI Taxonomy" id="1463165"/>
    <lineage>
        <taxon>Bacteria</taxon>
        <taxon>Pseudomonadati</taxon>
        <taxon>Pseudomonadota</taxon>
        <taxon>Gammaproteobacteria</taxon>
        <taxon>Enterobacterales</taxon>
        <taxon>Enterobacteriaceae</taxon>
        <taxon>Klebsiella/Raoultella group</taxon>
        <taxon>Klebsiella</taxon>
        <taxon>Klebsiella pneumoniae complex</taxon>
    </lineage>
</organism>
<dbReference type="GeneID" id="93252716"/>
<dbReference type="RefSeq" id="WP_004202370.1">
    <property type="nucleotide sequence ID" value="NZ_AOGO01000007.1"/>
</dbReference>
<comment type="caution">
    <text evidence="3">The sequence shown here is derived from an EMBL/GenBank/DDBJ whole genome shotgun (WGS) entry which is preliminary data.</text>
</comment>
<feature type="coiled-coil region" evidence="1">
    <location>
        <begin position="24"/>
        <end position="51"/>
    </location>
</feature>
<evidence type="ECO:0000256" key="2">
    <source>
        <dbReference type="SAM" id="MobiDB-lite"/>
    </source>
</evidence>
<evidence type="ECO:0000313" key="3">
    <source>
        <dbReference type="EMBL" id="PCM61650.1"/>
    </source>
</evidence>
<sequence length="379" mass="41322">MKKTLLACVIATSLLAGCGPKDLTPEQKQEVASLRSELAKAEQEIVEAKSQQGQYTGGLIRNLITARLEVLGTNKALLEQRINAIESGAKIEISVSGVKPNPEAAAALKTEIETLDTQIADAKKDASQYSGGLLQALKLSAIATQEQTRAMLQQRYLSATYGLAEVKVPNEQANEAITEKQADKAEPHSTRTPLLPPGEGPFGLEAGLSKKNIEDMIGEELEPMANNVNLYTANSLPKMNAGFEAYGLLISPTVGLCQIRALGKDIDTDSYGFTIKSRFKDLMESLSSIYGKAKENDFLLAGSIWKDPRDWMMGLYKHERYLSAEWKGTAEAPLKSKLTSVSIEARANSSDKGYIFLQYNFNNYDVCETEVEAAKKSSL</sequence>
<dbReference type="KEGG" id="kqu:AVR78_10925"/>
<reference evidence="3 4" key="1">
    <citation type="submission" date="2017-09" db="EMBL/GenBank/DDBJ databases">
        <title>Mdr eskape-Ghana.</title>
        <authorList>
            <person name="Agyepong N."/>
            <person name="Janice J."/>
            <person name="Samuelsen O."/>
            <person name="Owusu-Ofori A."/>
            <person name="Sundsfjord A."/>
            <person name="Essack S."/>
            <person name="Pedersen T."/>
        </authorList>
    </citation>
    <scope>NUCLEOTIDE SEQUENCE [LARGE SCALE GENOMIC DNA]</scope>
    <source>
        <strain evidence="3 4">46</strain>
    </source>
</reference>
<accession>A0A2A5MLB7</accession>
<protein>
    <submittedName>
        <fullName evidence="3">Uncharacterized protein</fullName>
    </submittedName>
</protein>
<proteinExistence type="predicted"/>
<dbReference type="Proteomes" id="UP000217648">
    <property type="component" value="Unassembled WGS sequence"/>
</dbReference>
<gene>
    <name evidence="3" type="ORF">CP911_12100</name>
</gene>